<keyword evidence="3" id="KW-1185">Reference proteome</keyword>
<evidence type="ECO:0000313" key="3">
    <source>
        <dbReference type="Proteomes" id="UP000011087"/>
    </source>
</evidence>
<dbReference type="GeneID" id="17287702"/>
<dbReference type="AlphaFoldDB" id="L1I551"/>
<name>L1I551_GUITC</name>
<sequence>MGGEHAEVERVRNGAAGMERELRIAEGKEGLWYFGSGRRIHDLQVLSLLDDAFSCVVDHIEREETSPGDRADV</sequence>
<reference evidence="3" key="2">
    <citation type="submission" date="2012-11" db="EMBL/GenBank/DDBJ databases">
        <authorList>
            <person name="Kuo A."/>
            <person name="Curtis B.A."/>
            <person name="Tanifuji G."/>
            <person name="Burki F."/>
            <person name="Gruber A."/>
            <person name="Irimia M."/>
            <person name="Maruyama S."/>
            <person name="Arias M.C."/>
            <person name="Ball S.G."/>
            <person name="Gile G.H."/>
            <person name="Hirakawa Y."/>
            <person name="Hopkins J.F."/>
            <person name="Rensing S.A."/>
            <person name="Schmutz J."/>
            <person name="Symeonidi A."/>
            <person name="Elias M."/>
            <person name="Eveleigh R.J."/>
            <person name="Herman E.K."/>
            <person name="Klute M.J."/>
            <person name="Nakayama T."/>
            <person name="Obornik M."/>
            <person name="Reyes-Prieto A."/>
            <person name="Armbrust E.V."/>
            <person name="Aves S.J."/>
            <person name="Beiko R.G."/>
            <person name="Coutinho P."/>
            <person name="Dacks J.B."/>
            <person name="Durnford D.G."/>
            <person name="Fast N.M."/>
            <person name="Green B.R."/>
            <person name="Grisdale C."/>
            <person name="Hempe F."/>
            <person name="Henrissat B."/>
            <person name="Hoppner M.P."/>
            <person name="Ishida K.-I."/>
            <person name="Kim E."/>
            <person name="Koreny L."/>
            <person name="Kroth P.G."/>
            <person name="Liu Y."/>
            <person name="Malik S.-B."/>
            <person name="Maier U.G."/>
            <person name="McRose D."/>
            <person name="Mock T."/>
            <person name="Neilson J.A."/>
            <person name="Onodera N.T."/>
            <person name="Poole A.M."/>
            <person name="Pritham E.J."/>
            <person name="Richards T.A."/>
            <person name="Rocap G."/>
            <person name="Roy S.W."/>
            <person name="Sarai C."/>
            <person name="Schaack S."/>
            <person name="Shirato S."/>
            <person name="Slamovits C.H."/>
            <person name="Spencer D.F."/>
            <person name="Suzuki S."/>
            <person name="Worden A.Z."/>
            <person name="Zauner S."/>
            <person name="Barry K."/>
            <person name="Bell C."/>
            <person name="Bharti A.K."/>
            <person name="Crow J.A."/>
            <person name="Grimwood J."/>
            <person name="Kramer R."/>
            <person name="Lindquist E."/>
            <person name="Lucas S."/>
            <person name="Salamov A."/>
            <person name="McFadden G.I."/>
            <person name="Lane C.E."/>
            <person name="Keeling P.J."/>
            <person name="Gray M.W."/>
            <person name="Grigoriev I.V."/>
            <person name="Archibald J.M."/>
        </authorList>
    </citation>
    <scope>NUCLEOTIDE SEQUENCE</scope>
    <source>
        <strain evidence="3">CCMP2712</strain>
    </source>
</reference>
<dbReference type="Proteomes" id="UP000011087">
    <property type="component" value="Unassembled WGS sequence"/>
</dbReference>
<reference evidence="1 3" key="1">
    <citation type="journal article" date="2012" name="Nature">
        <title>Algal genomes reveal evolutionary mosaicism and the fate of nucleomorphs.</title>
        <authorList>
            <consortium name="DOE Joint Genome Institute"/>
            <person name="Curtis B.A."/>
            <person name="Tanifuji G."/>
            <person name="Burki F."/>
            <person name="Gruber A."/>
            <person name="Irimia M."/>
            <person name="Maruyama S."/>
            <person name="Arias M.C."/>
            <person name="Ball S.G."/>
            <person name="Gile G.H."/>
            <person name="Hirakawa Y."/>
            <person name="Hopkins J.F."/>
            <person name="Kuo A."/>
            <person name="Rensing S.A."/>
            <person name="Schmutz J."/>
            <person name="Symeonidi A."/>
            <person name="Elias M."/>
            <person name="Eveleigh R.J."/>
            <person name="Herman E.K."/>
            <person name="Klute M.J."/>
            <person name="Nakayama T."/>
            <person name="Obornik M."/>
            <person name="Reyes-Prieto A."/>
            <person name="Armbrust E.V."/>
            <person name="Aves S.J."/>
            <person name="Beiko R.G."/>
            <person name="Coutinho P."/>
            <person name="Dacks J.B."/>
            <person name="Durnford D.G."/>
            <person name="Fast N.M."/>
            <person name="Green B.R."/>
            <person name="Grisdale C.J."/>
            <person name="Hempel F."/>
            <person name="Henrissat B."/>
            <person name="Hoppner M.P."/>
            <person name="Ishida K."/>
            <person name="Kim E."/>
            <person name="Koreny L."/>
            <person name="Kroth P.G."/>
            <person name="Liu Y."/>
            <person name="Malik S.B."/>
            <person name="Maier U.G."/>
            <person name="McRose D."/>
            <person name="Mock T."/>
            <person name="Neilson J.A."/>
            <person name="Onodera N.T."/>
            <person name="Poole A.M."/>
            <person name="Pritham E.J."/>
            <person name="Richards T.A."/>
            <person name="Rocap G."/>
            <person name="Roy S.W."/>
            <person name="Sarai C."/>
            <person name="Schaack S."/>
            <person name="Shirato S."/>
            <person name="Slamovits C.H."/>
            <person name="Spencer D.F."/>
            <person name="Suzuki S."/>
            <person name="Worden A.Z."/>
            <person name="Zauner S."/>
            <person name="Barry K."/>
            <person name="Bell C."/>
            <person name="Bharti A.K."/>
            <person name="Crow J.A."/>
            <person name="Grimwood J."/>
            <person name="Kramer R."/>
            <person name="Lindquist E."/>
            <person name="Lucas S."/>
            <person name="Salamov A."/>
            <person name="McFadden G.I."/>
            <person name="Lane C.E."/>
            <person name="Keeling P.J."/>
            <person name="Gray M.W."/>
            <person name="Grigoriev I.V."/>
            <person name="Archibald J.M."/>
        </authorList>
    </citation>
    <scope>NUCLEOTIDE SEQUENCE</scope>
    <source>
        <strain evidence="1 3">CCMP2712</strain>
    </source>
</reference>
<evidence type="ECO:0000313" key="1">
    <source>
        <dbReference type="EMBL" id="EKX30980.1"/>
    </source>
</evidence>
<dbReference type="PaxDb" id="55529-EKX30980"/>
<reference evidence="2" key="3">
    <citation type="submission" date="2016-03" db="UniProtKB">
        <authorList>
            <consortium name="EnsemblProtists"/>
        </authorList>
    </citation>
    <scope>IDENTIFICATION</scope>
</reference>
<dbReference type="KEGG" id="gtt:GUITHDRAFT_156706"/>
<dbReference type="RefSeq" id="XP_005817960.1">
    <property type="nucleotide sequence ID" value="XM_005817903.1"/>
</dbReference>
<evidence type="ECO:0000313" key="2">
    <source>
        <dbReference type="EnsemblProtists" id="EKX30980"/>
    </source>
</evidence>
<dbReference type="EnsemblProtists" id="EKX30980">
    <property type="protein sequence ID" value="EKX30980"/>
    <property type="gene ID" value="GUITHDRAFT_156706"/>
</dbReference>
<organism evidence="1">
    <name type="scientific">Guillardia theta (strain CCMP2712)</name>
    <name type="common">Cryptophyte</name>
    <dbReference type="NCBI Taxonomy" id="905079"/>
    <lineage>
        <taxon>Eukaryota</taxon>
        <taxon>Cryptophyceae</taxon>
        <taxon>Pyrenomonadales</taxon>
        <taxon>Geminigeraceae</taxon>
        <taxon>Guillardia</taxon>
    </lineage>
</organism>
<proteinExistence type="predicted"/>
<protein>
    <submittedName>
        <fullName evidence="1 2">Uncharacterized protein</fullName>
    </submittedName>
</protein>
<dbReference type="EMBL" id="JH993417">
    <property type="protein sequence ID" value="EKX30980.1"/>
    <property type="molecule type" value="Genomic_DNA"/>
</dbReference>
<dbReference type="HOGENOM" id="CLU_2712515_0_0_1"/>
<accession>L1I551</accession>
<gene>
    <name evidence="1" type="ORF">GUITHDRAFT_156706</name>
</gene>
<feature type="non-terminal residue" evidence="1">
    <location>
        <position position="73"/>
    </location>
</feature>